<feature type="compositionally biased region" description="Basic and acidic residues" evidence="1">
    <location>
        <begin position="1352"/>
        <end position="1362"/>
    </location>
</feature>
<feature type="compositionally biased region" description="Basic and acidic residues" evidence="1">
    <location>
        <begin position="789"/>
        <end position="804"/>
    </location>
</feature>
<feature type="compositionally biased region" description="Basic and acidic residues" evidence="1">
    <location>
        <begin position="1545"/>
        <end position="1566"/>
    </location>
</feature>
<feature type="compositionally biased region" description="Polar residues" evidence="1">
    <location>
        <begin position="874"/>
        <end position="884"/>
    </location>
</feature>
<feature type="compositionally biased region" description="Basic and acidic residues" evidence="1">
    <location>
        <begin position="1057"/>
        <end position="1074"/>
    </location>
</feature>
<feature type="compositionally biased region" description="Basic and acidic residues" evidence="1">
    <location>
        <begin position="1489"/>
        <end position="1504"/>
    </location>
</feature>
<dbReference type="WBParaSite" id="TREG1_63630.1">
    <property type="protein sequence ID" value="TREG1_63630.1"/>
    <property type="gene ID" value="TREG1_63630"/>
</dbReference>
<name>A0AA85K4X6_TRIRE</name>
<feature type="compositionally biased region" description="Polar residues" evidence="1">
    <location>
        <begin position="1567"/>
        <end position="1579"/>
    </location>
</feature>
<feature type="region of interest" description="Disordered" evidence="1">
    <location>
        <begin position="1228"/>
        <end position="1292"/>
    </location>
</feature>
<feature type="region of interest" description="Disordered" evidence="1">
    <location>
        <begin position="506"/>
        <end position="537"/>
    </location>
</feature>
<sequence length="1579" mass="178753">MKIQVLRLPSKVNLLYLKNDEQKILINMKPLGRCREISCENPNVSSEKLRTNSMQDIANKRLSVQNDRITRYASPNRFDSRAVPCSFLDSYRSYRWPQKNETNFNRSKFRSSMQTSLSSYAVPYTEEYAFDKSIPKFTGQNPESVVTSNVKFCEKNISSLIGNEQSTGIPPARYESTGPCISISRQCLTNVVKAPNTSLSNTTTNCNSNSLIKHFNETSSSPHNISSTAYRTLPRNYHQHHNYYYYVSHENQSQPQPQQQLQPQTQSQHQCYSFHRGSTHHAVTSSLSHPEISKANLLPNRYSVIPQTTLNNNSDNNNNDSNSNNNYNNPVYNVSNMINQSKCCIIPSSLTDYSISKNNFELQMNQDHSLVNHNTVECTNSCENDSSNKFCLPNYDKCDKTHNDNNNKTGDNATMEIQLITIITQEKHINKPIIHLREIHFAQLKIVIKIELELLVPEIKLIDSRPRTRLYIQSGTKTHTKTMTLRKDLISDDSLSEEQEFHRTGFISLPDRRSSSSTTRKGVHQLPTSPSMPLPSETPSGRWIYNVNLSEMDYTSEPYSICTSLVECKQTDTDTVDSQNDPDLTEKLDYIASEIGLLHHKNYMRREHSQSPQWDINGLLSTINPCSESGSPKVGLNHFVSQGTPTIVSNPASISSLTNDTIALQTNSTSSTSPKITDSRCRSHFSRVDAALVANNNNNNNNKDTPQSRPSSTGSKIFKRFLRHISPKLRRSFSGFSNRRKSETRKHQETDLQLTDSLNQSTSAFERCKSDRHYSKSFLWLIPRCSSRSKENKEKEKEREKTIAEGDQSSTMCPLNVDAHSHKTVSPVAVIDNSCMSDSSITPMVKNSHESKQQFSSSTLPTSSHYQSHPRCSRYQNGYNSGNNNEHHSHQHTRPLSIALPIDNEERNETSLDSWYSSGQSHRRCQTEYSPRYKDFATSASADYSGPIYLNAALNAFGYGCRPEWKQFCVSPSARRLAHAKQSLRMRQMKRNSLDTELYTDISTGDIHESLNNTKHVLNNDQRKETISFYHENESGCKNGENSVESKPKQTIGYYCDNDKKNGSLSKNDKKSSENLEMSAVNDNNKSNLTDSEQSFKISAQHLQKHNNESTSLETAQVVVGSNCSETGESTEQINESEKQNVDNNIKKEKFPDVISAIPSRTPPIKRRNTALAIKAKAARLRQPLNTFLPKGMLGRRDKLTAALYKAGEVIDQSEMITQSTNKKELTTLYESEHSPTEQEHNTTTSNNHKITTDSHFSLSISPSISTSQSFSEDGERIKKLSSSSNDVHNRAEIANSPSDWIEYVKNPEINKSDVELSMNEDVDFVFNLLKNVQTFECQLANVINMAKSELNKDKDSEEDKVSSITSDGQHGTPVTTTNSDPVNNDELLTGIGHAQMLISGNLTTLRKLCKVYLEANSQVKKRQSIDYIPLRSDLEGYWDLILIQYRRFESQFPHLCDWISKDFRNDLQNFVEKSVGYQFVQISEVESSKQLDNETTRSPRKELNIAASKSQKQSPGKHTNSNKTTQLRNAARDRIANARKKMKEKSQHSEVDANANDKIESESTDVKTSGNSLFYTIE</sequence>
<feature type="region of interest" description="Disordered" evidence="1">
    <location>
        <begin position="732"/>
        <end position="751"/>
    </location>
</feature>
<feature type="compositionally biased region" description="Polar residues" evidence="1">
    <location>
        <begin position="703"/>
        <end position="714"/>
    </location>
</feature>
<proteinExistence type="predicted"/>
<feature type="compositionally biased region" description="Polar residues" evidence="1">
    <location>
        <begin position="853"/>
        <end position="867"/>
    </location>
</feature>
<feature type="region of interest" description="Disordered" evidence="1">
    <location>
        <begin position="693"/>
        <end position="714"/>
    </location>
</feature>
<feature type="region of interest" description="Disordered" evidence="1">
    <location>
        <begin position="1489"/>
        <end position="1579"/>
    </location>
</feature>
<feature type="compositionally biased region" description="Low complexity" evidence="1">
    <location>
        <begin position="1255"/>
        <end position="1272"/>
    </location>
</feature>
<feature type="compositionally biased region" description="Polar residues" evidence="1">
    <location>
        <begin position="1363"/>
        <end position="1382"/>
    </location>
</feature>
<feature type="region of interest" description="Disordered" evidence="1">
    <location>
        <begin position="846"/>
        <end position="894"/>
    </location>
</feature>
<feature type="region of interest" description="Disordered" evidence="1">
    <location>
        <begin position="1054"/>
        <end position="1090"/>
    </location>
</feature>
<evidence type="ECO:0000313" key="3">
    <source>
        <dbReference type="WBParaSite" id="TREG1_63630.1"/>
    </source>
</evidence>
<feature type="compositionally biased region" description="Low complexity" evidence="1">
    <location>
        <begin position="311"/>
        <end position="328"/>
    </location>
</feature>
<dbReference type="Proteomes" id="UP000050795">
    <property type="component" value="Unassembled WGS sequence"/>
</dbReference>
<accession>A0AA85K4X6</accession>
<feature type="region of interest" description="Disordered" evidence="1">
    <location>
        <begin position="250"/>
        <end position="274"/>
    </location>
</feature>
<evidence type="ECO:0000313" key="2">
    <source>
        <dbReference type="Proteomes" id="UP000050795"/>
    </source>
</evidence>
<feature type="region of interest" description="Disordered" evidence="1">
    <location>
        <begin position="1352"/>
        <end position="1382"/>
    </location>
</feature>
<evidence type="ECO:0000256" key="1">
    <source>
        <dbReference type="SAM" id="MobiDB-lite"/>
    </source>
</evidence>
<feature type="region of interest" description="Disordered" evidence="1">
    <location>
        <begin position="789"/>
        <end position="813"/>
    </location>
</feature>
<feature type="compositionally biased region" description="Basic and acidic residues" evidence="1">
    <location>
        <begin position="1228"/>
        <end position="1241"/>
    </location>
</feature>
<feature type="compositionally biased region" description="Polar residues" evidence="1">
    <location>
        <begin position="1081"/>
        <end position="1090"/>
    </location>
</feature>
<organism evidence="2 3">
    <name type="scientific">Trichobilharzia regenti</name>
    <name type="common">Nasal bird schistosome</name>
    <dbReference type="NCBI Taxonomy" id="157069"/>
    <lineage>
        <taxon>Eukaryota</taxon>
        <taxon>Metazoa</taxon>
        <taxon>Spiralia</taxon>
        <taxon>Lophotrochozoa</taxon>
        <taxon>Platyhelminthes</taxon>
        <taxon>Trematoda</taxon>
        <taxon>Digenea</taxon>
        <taxon>Strigeidida</taxon>
        <taxon>Schistosomatoidea</taxon>
        <taxon>Schistosomatidae</taxon>
        <taxon>Trichobilharzia</taxon>
    </lineage>
</organism>
<feature type="region of interest" description="Disordered" evidence="1">
    <location>
        <begin position="306"/>
        <end position="328"/>
    </location>
</feature>
<feature type="compositionally biased region" description="Polar residues" evidence="1">
    <location>
        <begin position="515"/>
        <end position="531"/>
    </location>
</feature>
<protein>
    <submittedName>
        <fullName evidence="3">Uncharacterized protein</fullName>
    </submittedName>
</protein>
<keyword evidence="2" id="KW-1185">Reference proteome</keyword>
<feature type="compositionally biased region" description="Polar residues" evidence="1">
    <location>
        <begin position="1508"/>
        <end position="1528"/>
    </location>
</feature>
<reference evidence="2" key="1">
    <citation type="submission" date="2022-06" db="EMBL/GenBank/DDBJ databases">
        <authorList>
            <person name="Berger JAMES D."/>
            <person name="Berger JAMES D."/>
        </authorList>
    </citation>
    <scope>NUCLEOTIDE SEQUENCE [LARGE SCALE GENOMIC DNA]</scope>
</reference>
<feature type="compositionally biased region" description="Low complexity" evidence="1">
    <location>
        <begin position="250"/>
        <end position="270"/>
    </location>
</feature>
<reference evidence="3" key="2">
    <citation type="submission" date="2023-11" db="UniProtKB">
        <authorList>
            <consortium name="WormBaseParasite"/>
        </authorList>
    </citation>
    <scope>IDENTIFICATION</scope>
</reference>